<proteinExistence type="predicted"/>
<reference evidence="1 2" key="1">
    <citation type="submission" date="2016-11" db="EMBL/GenBank/DDBJ databases">
        <authorList>
            <person name="Jaros S."/>
            <person name="Januszkiewicz K."/>
            <person name="Wedrychowicz H."/>
        </authorList>
    </citation>
    <scope>NUCLEOTIDE SEQUENCE [LARGE SCALE GENOMIC DNA]</scope>
    <source>
        <strain evidence="1 2">DSM 16917</strain>
    </source>
</reference>
<keyword evidence="2" id="KW-1185">Reference proteome</keyword>
<evidence type="ECO:0000313" key="1">
    <source>
        <dbReference type="EMBL" id="SHI15762.1"/>
    </source>
</evidence>
<dbReference type="Proteomes" id="UP000184268">
    <property type="component" value="Unassembled WGS sequence"/>
</dbReference>
<gene>
    <name evidence="1" type="ORF">SAMN02745129_4484</name>
</gene>
<accession>A0A1M5YUG9</accession>
<evidence type="ECO:0000313" key="2">
    <source>
        <dbReference type="Proteomes" id="UP000184268"/>
    </source>
</evidence>
<organism evidence="1 2">
    <name type="scientific">Ferrimonas marina</name>
    <dbReference type="NCBI Taxonomy" id="299255"/>
    <lineage>
        <taxon>Bacteria</taxon>
        <taxon>Pseudomonadati</taxon>
        <taxon>Pseudomonadota</taxon>
        <taxon>Gammaproteobacteria</taxon>
        <taxon>Alteromonadales</taxon>
        <taxon>Ferrimonadaceae</taxon>
        <taxon>Ferrimonas</taxon>
    </lineage>
</organism>
<protein>
    <submittedName>
        <fullName evidence="1">Uncharacterized protein</fullName>
    </submittedName>
</protein>
<name>A0A1M5YUG9_9GAMM</name>
<dbReference type="AlphaFoldDB" id="A0A1M5YUG9"/>
<sequence>MIDALLLCMLAIPLTWLLRPFFSTAWAFIVDAIERRFSEKIDD</sequence>
<dbReference type="EMBL" id="FQXG01000008">
    <property type="protein sequence ID" value="SHI15762.1"/>
    <property type="molecule type" value="Genomic_DNA"/>
</dbReference>